<evidence type="ECO:0000313" key="1">
    <source>
        <dbReference type="EMBL" id="KKL58887.1"/>
    </source>
</evidence>
<comment type="caution">
    <text evidence="1">The sequence shown here is derived from an EMBL/GenBank/DDBJ whole genome shotgun (WGS) entry which is preliminary data.</text>
</comment>
<sequence>MAGYRWNDGEAAKVRALVREGLTDTEIAVKLKDVLAGRHSRLGIRKYAGKVRSGVAVQPVGMPEMLPDIPMRDVFEYLKGETQRTMREICNKFDRSPET</sequence>
<feature type="non-terminal residue" evidence="1">
    <location>
        <position position="99"/>
    </location>
</feature>
<protein>
    <submittedName>
        <fullName evidence="1">Uncharacterized protein</fullName>
    </submittedName>
</protein>
<organism evidence="1">
    <name type="scientific">marine sediment metagenome</name>
    <dbReference type="NCBI Taxonomy" id="412755"/>
    <lineage>
        <taxon>unclassified sequences</taxon>
        <taxon>metagenomes</taxon>
        <taxon>ecological metagenomes</taxon>
    </lineage>
</organism>
<reference evidence="1" key="1">
    <citation type="journal article" date="2015" name="Nature">
        <title>Complex archaea that bridge the gap between prokaryotes and eukaryotes.</title>
        <authorList>
            <person name="Spang A."/>
            <person name="Saw J.H."/>
            <person name="Jorgensen S.L."/>
            <person name="Zaremba-Niedzwiedzka K."/>
            <person name="Martijn J."/>
            <person name="Lind A.E."/>
            <person name="van Eijk R."/>
            <person name="Schleper C."/>
            <person name="Guy L."/>
            <person name="Ettema T.J."/>
        </authorList>
    </citation>
    <scope>NUCLEOTIDE SEQUENCE</scope>
</reference>
<name>A0A0F9G6K9_9ZZZZ</name>
<dbReference type="EMBL" id="LAZR01029667">
    <property type="protein sequence ID" value="KKL58887.1"/>
    <property type="molecule type" value="Genomic_DNA"/>
</dbReference>
<accession>A0A0F9G6K9</accession>
<dbReference type="AlphaFoldDB" id="A0A0F9G6K9"/>
<proteinExistence type="predicted"/>
<gene>
    <name evidence="1" type="ORF">LCGC14_2220820</name>
</gene>